<reference evidence="3" key="1">
    <citation type="journal article" date="2019" name="Int. J. Syst. Evol. Microbiol.">
        <title>The Global Catalogue of Microorganisms (GCM) 10K type strain sequencing project: providing services to taxonomists for standard genome sequencing and annotation.</title>
        <authorList>
            <consortium name="The Broad Institute Genomics Platform"/>
            <consortium name="The Broad Institute Genome Sequencing Center for Infectious Disease"/>
            <person name="Wu L."/>
            <person name="Ma J."/>
        </authorList>
    </citation>
    <scope>NUCLEOTIDE SEQUENCE [LARGE SCALE GENOMIC DNA]</scope>
    <source>
        <strain evidence="3">CCUG 62953</strain>
    </source>
</reference>
<evidence type="ECO:0000313" key="3">
    <source>
        <dbReference type="Proteomes" id="UP001597135"/>
    </source>
</evidence>
<name>A0ABW3ZIW7_9RHOB</name>
<keyword evidence="1" id="KW-0472">Membrane</keyword>
<feature type="transmembrane region" description="Helical" evidence="1">
    <location>
        <begin position="16"/>
        <end position="38"/>
    </location>
</feature>
<keyword evidence="1" id="KW-0812">Transmembrane</keyword>
<dbReference type="RefSeq" id="WP_386803308.1">
    <property type="nucleotide sequence ID" value="NZ_JBHTMU010000016.1"/>
</dbReference>
<comment type="caution">
    <text evidence="2">The sequence shown here is derived from an EMBL/GenBank/DDBJ whole genome shotgun (WGS) entry which is preliminary data.</text>
</comment>
<proteinExistence type="predicted"/>
<evidence type="ECO:0000313" key="2">
    <source>
        <dbReference type="EMBL" id="MFD1342863.1"/>
    </source>
</evidence>
<accession>A0ABW3ZIW7</accession>
<dbReference type="Proteomes" id="UP001597135">
    <property type="component" value="Unassembled WGS sequence"/>
</dbReference>
<keyword evidence="3" id="KW-1185">Reference proteome</keyword>
<dbReference type="Pfam" id="PF20082">
    <property type="entry name" value="DUF6476"/>
    <property type="match status" value="1"/>
</dbReference>
<evidence type="ECO:0000256" key="1">
    <source>
        <dbReference type="SAM" id="Phobius"/>
    </source>
</evidence>
<sequence length="98" mass="10447">MTDSPDPAPDVRFLKILVTVLTGTMIAGLIVIIALFVIRFRTPGPDWPDSLSLPSDAGEITAVTQGTGWVALVAEGAEILVFDSASGALRQRILIERD</sequence>
<organism evidence="2 3">
    <name type="scientific">Litorisediminicola beolgyonensis</name>
    <dbReference type="NCBI Taxonomy" id="1173614"/>
    <lineage>
        <taxon>Bacteria</taxon>
        <taxon>Pseudomonadati</taxon>
        <taxon>Pseudomonadota</taxon>
        <taxon>Alphaproteobacteria</taxon>
        <taxon>Rhodobacterales</taxon>
        <taxon>Paracoccaceae</taxon>
        <taxon>Litorisediminicola</taxon>
    </lineage>
</organism>
<dbReference type="EMBL" id="JBHTMU010000016">
    <property type="protein sequence ID" value="MFD1342863.1"/>
    <property type="molecule type" value="Genomic_DNA"/>
</dbReference>
<gene>
    <name evidence="2" type="ORF">ACFQ4E_10565</name>
</gene>
<protein>
    <submittedName>
        <fullName evidence="2">DUF6476 family protein</fullName>
    </submittedName>
</protein>
<keyword evidence="1" id="KW-1133">Transmembrane helix</keyword>
<dbReference type="InterPro" id="IPR045519">
    <property type="entry name" value="DUF6476"/>
</dbReference>